<dbReference type="GO" id="GO:0005524">
    <property type="term" value="F:ATP binding"/>
    <property type="evidence" value="ECO:0007669"/>
    <property type="project" value="UniProtKB-KW"/>
</dbReference>
<keyword evidence="8" id="KW-1185">Reference proteome</keyword>
<keyword evidence="2" id="KW-0813">Transport</keyword>
<dbReference type="CDD" id="cd03263">
    <property type="entry name" value="ABC_subfamily_A"/>
    <property type="match status" value="1"/>
</dbReference>
<organism evidence="7 8">
    <name type="scientific">Chitinophaga fulva</name>
    <dbReference type="NCBI Taxonomy" id="2728842"/>
    <lineage>
        <taxon>Bacteria</taxon>
        <taxon>Pseudomonadati</taxon>
        <taxon>Bacteroidota</taxon>
        <taxon>Chitinophagia</taxon>
        <taxon>Chitinophagales</taxon>
        <taxon>Chitinophagaceae</taxon>
        <taxon>Chitinophaga</taxon>
    </lineage>
</organism>
<gene>
    <name evidence="7" type="ORF">HHL17_17025</name>
</gene>
<proteinExistence type="inferred from homology"/>
<comment type="similarity">
    <text evidence="1">Belongs to the ABC transporter superfamily.</text>
</comment>
<dbReference type="Pfam" id="PF00005">
    <property type="entry name" value="ABC_tran"/>
    <property type="match status" value="1"/>
</dbReference>
<dbReference type="SMART" id="SM00382">
    <property type="entry name" value="AAA"/>
    <property type="match status" value="1"/>
</dbReference>
<evidence type="ECO:0000256" key="5">
    <source>
        <dbReference type="ARBA" id="ARBA00022840"/>
    </source>
</evidence>
<dbReference type="PROSITE" id="PS00211">
    <property type="entry name" value="ABC_TRANSPORTER_1"/>
    <property type="match status" value="1"/>
</dbReference>
<dbReference type="AlphaFoldDB" id="A0A848GPG9"/>
<dbReference type="InterPro" id="IPR003593">
    <property type="entry name" value="AAA+_ATPase"/>
</dbReference>
<dbReference type="Proteomes" id="UP000583266">
    <property type="component" value="Unassembled WGS sequence"/>
</dbReference>
<feature type="domain" description="ABC transporter" evidence="6">
    <location>
        <begin position="9"/>
        <end position="237"/>
    </location>
</feature>
<evidence type="ECO:0000256" key="3">
    <source>
        <dbReference type="ARBA" id="ARBA00022458"/>
    </source>
</evidence>
<keyword evidence="4" id="KW-0547">Nucleotide-binding</keyword>
<dbReference type="PANTHER" id="PTHR42711:SF5">
    <property type="entry name" value="ABC TRANSPORTER ATP-BINDING PROTEIN NATA"/>
    <property type="match status" value="1"/>
</dbReference>
<dbReference type="InterPro" id="IPR003439">
    <property type="entry name" value="ABC_transporter-like_ATP-bd"/>
</dbReference>
<evidence type="ECO:0000256" key="4">
    <source>
        <dbReference type="ARBA" id="ARBA00022741"/>
    </source>
</evidence>
<comment type="caution">
    <text evidence="7">The sequence shown here is derived from an EMBL/GenBank/DDBJ whole genome shotgun (WGS) entry which is preliminary data.</text>
</comment>
<dbReference type="Gene3D" id="3.40.50.300">
    <property type="entry name" value="P-loop containing nucleotide triphosphate hydrolases"/>
    <property type="match status" value="1"/>
</dbReference>
<name>A0A848GPG9_9BACT</name>
<dbReference type="SUPFAM" id="SSF52540">
    <property type="entry name" value="P-loop containing nucleoside triphosphate hydrolases"/>
    <property type="match status" value="1"/>
</dbReference>
<accession>A0A848GPG9</accession>
<dbReference type="EMBL" id="JABBGC010000002">
    <property type="protein sequence ID" value="NML38912.1"/>
    <property type="molecule type" value="Genomic_DNA"/>
</dbReference>
<evidence type="ECO:0000313" key="7">
    <source>
        <dbReference type="EMBL" id="NML38912.1"/>
    </source>
</evidence>
<keyword evidence="3" id="KW-0536">Nodulation</keyword>
<evidence type="ECO:0000313" key="8">
    <source>
        <dbReference type="Proteomes" id="UP000583266"/>
    </source>
</evidence>
<dbReference type="InterPro" id="IPR050763">
    <property type="entry name" value="ABC_transporter_ATP-binding"/>
</dbReference>
<dbReference type="PANTHER" id="PTHR42711">
    <property type="entry name" value="ABC TRANSPORTER ATP-BINDING PROTEIN"/>
    <property type="match status" value="1"/>
</dbReference>
<dbReference type="RefSeq" id="WP_169226042.1">
    <property type="nucleotide sequence ID" value="NZ_JABBGC010000002.1"/>
</dbReference>
<dbReference type="InterPro" id="IPR017871">
    <property type="entry name" value="ABC_transporter-like_CS"/>
</dbReference>
<reference evidence="7 8" key="1">
    <citation type="submission" date="2020-04" db="EMBL/GenBank/DDBJ databases">
        <title>Chitinophaga sp. G-6-1-13 sp. nov., isolated from soil.</title>
        <authorList>
            <person name="Dahal R.H."/>
            <person name="Chaudhary D.K."/>
        </authorList>
    </citation>
    <scope>NUCLEOTIDE SEQUENCE [LARGE SCALE GENOMIC DNA]</scope>
    <source>
        <strain evidence="7 8">G-6-1-13</strain>
    </source>
</reference>
<keyword evidence="5 7" id="KW-0067">ATP-binding</keyword>
<sequence length="259" mass="28048">MSNQQRAILEVDQLSVSYGHFQAVRQVSFAVESGEIFGLLGPNGAGKTSTLSAIEGLLRPQGGQINVAGFSILDQPLYAKANMGVQLQSTSFQAELNVAEIIRLFAGIYGKEMTPAEVEEKLVEINLQDSGSKRFGQLSGGQQQRVSLVISTIHDPQLVLLDEPTTGLDPQSRRQLWDRIEAIKAKGHAVLLTTHSMEEAEAVCDRIAIIDHGRVIAIDTPEALIAAHRNDPDVIAVCRKGKVTLEDVFIGLTGRAVRS</sequence>
<evidence type="ECO:0000259" key="6">
    <source>
        <dbReference type="PROSITE" id="PS50893"/>
    </source>
</evidence>
<dbReference type="InterPro" id="IPR027417">
    <property type="entry name" value="P-loop_NTPase"/>
</dbReference>
<dbReference type="PROSITE" id="PS50893">
    <property type="entry name" value="ABC_TRANSPORTER_2"/>
    <property type="match status" value="1"/>
</dbReference>
<dbReference type="GO" id="GO:0016887">
    <property type="term" value="F:ATP hydrolysis activity"/>
    <property type="evidence" value="ECO:0007669"/>
    <property type="project" value="InterPro"/>
</dbReference>
<protein>
    <submittedName>
        <fullName evidence="7">ABC transporter ATP-binding protein</fullName>
    </submittedName>
</protein>
<evidence type="ECO:0000256" key="2">
    <source>
        <dbReference type="ARBA" id="ARBA00022448"/>
    </source>
</evidence>
<evidence type="ECO:0000256" key="1">
    <source>
        <dbReference type="ARBA" id="ARBA00005417"/>
    </source>
</evidence>